<comment type="subcellular location">
    <subcellularLocation>
        <location evidence="1">Cytoplasm</location>
    </subcellularLocation>
</comment>
<dbReference type="InterPro" id="IPR009010">
    <property type="entry name" value="Asp_de-COase-like_dom_sf"/>
</dbReference>
<dbReference type="Gene3D" id="1.10.8.60">
    <property type="match status" value="2"/>
</dbReference>
<dbReference type="GO" id="GO:0035494">
    <property type="term" value="P:SNARE complex disassembly"/>
    <property type="evidence" value="ECO:0007669"/>
    <property type="project" value="InterPro"/>
</dbReference>
<evidence type="ECO:0000313" key="16">
    <source>
        <dbReference type="EMBL" id="KAF8709450.1"/>
    </source>
</evidence>
<evidence type="ECO:0000256" key="12">
    <source>
        <dbReference type="ARBA" id="ARBA00056429"/>
    </source>
</evidence>
<evidence type="ECO:0000256" key="4">
    <source>
        <dbReference type="ARBA" id="ARBA00022448"/>
    </source>
</evidence>
<dbReference type="Pfam" id="PF00925">
    <property type="entry name" value="GTP_cyclohydro2"/>
    <property type="match status" value="1"/>
</dbReference>
<protein>
    <recommendedName>
        <fullName evidence="13">Vesicular-fusion protein SEC18</fullName>
    </recommendedName>
</protein>
<dbReference type="InterPro" id="IPR003960">
    <property type="entry name" value="ATPase_AAA_CS"/>
</dbReference>
<dbReference type="GO" id="GO:0016887">
    <property type="term" value="F:ATP hydrolysis activity"/>
    <property type="evidence" value="ECO:0007669"/>
    <property type="project" value="InterPro"/>
</dbReference>
<dbReference type="GO" id="GO:0005524">
    <property type="term" value="F:ATP binding"/>
    <property type="evidence" value="ECO:0007669"/>
    <property type="project" value="UniProtKB-KW"/>
</dbReference>
<dbReference type="FunFam" id="1.10.8.60:FF:000026">
    <property type="entry name" value="vesicle-fusing ATPase isoform X1"/>
    <property type="match status" value="1"/>
</dbReference>
<evidence type="ECO:0000256" key="6">
    <source>
        <dbReference type="ARBA" id="ARBA00022737"/>
    </source>
</evidence>
<evidence type="ECO:0000259" key="15">
    <source>
        <dbReference type="SMART" id="SM00382"/>
    </source>
</evidence>
<feature type="region of interest" description="Disordered" evidence="14">
    <location>
        <begin position="1112"/>
        <end position="1132"/>
    </location>
</feature>
<comment type="function">
    <text evidence="12">Required for vesicle-mediated transport. Catalyzes the fusion of transport vesicles within the Golgi cisternae. Is also required for transport from the endoplasmic reticulum to the Golgi stack. Seems to function as a fusion protein required for the delivery of cargo proteins to all compartments of the Golgi stack independent of vesicle origin.</text>
</comment>
<dbReference type="InterPro" id="IPR039812">
    <property type="entry name" value="Vesicle-fus_ATPase"/>
</dbReference>
<keyword evidence="9" id="KW-0067">ATP-binding</keyword>
<feature type="compositionally biased region" description="Polar residues" evidence="14">
    <location>
        <begin position="1"/>
        <end position="13"/>
    </location>
</feature>
<name>A0A8H7LWC0_9AGAM</name>
<dbReference type="FunFam" id="3.40.50.300:FF:000166">
    <property type="entry name" value="vesicle-fusing ATPase isoform X1"/>
    <property type="match status" value="1"/>
</dbReference>
<keyword evidence="11" id="KW-0342">GTP-binding</keyword>
<dbReference type="GO" id="GO:0003935">
    <property type="term" value="F:GTP cyclohydrolase II activity"/>
    <property type="evidence" value="ECO:0007669"/>
    <property type="project" value="InterPro"/>
</dbReference>
<dbReference type="InterPro" id="IPR029067">
    <property type="entry name" value="CDC48_domain_2-like_sf"/>
</dbReference>
<feature type="region of interest" description="Disordered" evidence="14">
    <location>
        <begin position="1"/>
        <end position="86"/>
    </location>
</feature>
<dbReference type="InterPro" id="IPR000926">
    <property type="entry name" value="RibA"/>
</dbReference>
<keyword evidence="10" id="KW-0653">Protein transport</keyword>
<comment type="similarity">
    <text evidence="3">Belongs to the GTP cyclohydrolase II family.</text>
</comment>
<feature type="compositionally biased region" description="Polar residues" evidence="14">
    <location>
        <begin position="1486"/>
        <end position="1495"/>
    </location>
</feature>
<reference evidence="16" key="1">
    <citation type="submission" date="2020-09" db="EMBL/GenBank/DDBJ databases">
        <title>Comparative genome analyses of four rice-infecting Rhizoctonia solani isolates reveal extensive enrichment of homogalacturonan modification genes.</title>
        <authorList>
            <person name="Lee D.-Y."/>
            <person name="Jeon J."/>
            <person name="Kim K.-T."/>
            <person name="Cheong K."/>
            <person name="Song H."/>
            <person name="Choi G."/>
            <person name="Ko J."/>
            <person name="Opiyo S.O."/>
            <person name="Zuo S."/>
            <person name="Madhav S."/>
            <person name="Lee Y.-H."/>
            <person name="Wang G.-L."/>
        </authorList>
    </citation>
    <scope>NUCLEOTIDE SEQUENCE</scope>
    <source>
        <strain evidence="16">AG1-IA WGL</strain>
    </source>
</reference>
<evidence type="ECO:0000256" key="14">
    <source>
        <dbReference type="SAM" id="MobiDB-lite"/>
    </source>
</evidence>
<evidence type="ECO:0000256" key="5">
    <source>
        <dbReference type="ARBA" id="ARBA00022490"/>
    </source>
</evidence>
<dbReference type="GO" id="GO:0006891">
    <property type="term" value="P:intra-Golgi vesicle-mediated transport"/>
    <property type="evidence" value="ECO:0007669"/>
    <property type="project" value="TreeGrafter"/>
</dbReference>
<dbReference type="CDD" id="cd00641">
    <property type="entry name" value="GTP_cyclohydro2"/>
    <property type="match status" value="1"/>
</dbReference>
<dbReference type="GO" id="GO:0009231">
    <property type="term" value="P:riboflavin biosynthetic process"/>
    <property type="evidence" value="ECO:0007669"/>
    <property type="project" value="InterPro"/>
</dbReference>
<dbReference type="SUPFAM" id="SSF52540">
    <property type="entry name" value="P-loop containing nucleoside triphosphate hydrolases"/>
    <property type="match status" value="2"/>
</dbReference>
<dbReference type="Gene3D" id="2.40.40.20">
    <property type="match status" value="1"/>
</dbReference>
<dbReference type="InterPro" id="IPR036144">
    <property type="entry name" value="RibA-like_sf"/>
</dbReference>
<keyword evidence="5" id="KW-0963">Cytoplasm</keyword>
<dbReference type="InterPro" id="IPR003593">
    <property type="entry name" value="AAA+_ATPase"/>
</dbReference>
<dbReference type="InterPro" id="IPR027417">
    <property type="entry name" value="P-loop_NTPase"/>
</dbReference>
<dbReference type="InterPro" id="IPR003959">
    <property type="entry name" value="ATPase_AAA_core"/>
</dbReference>
<dbReference type="GO" id="GO:0005525">
    <property type="term" value="F:GTP binding"/>
    <property type="evidence" value="ECO:0007669"/>
    <property type="project" value="UniProtKB-KW"/>
</dbReference>
<evidence type="ECO:0000256" key="11">
    <source>
        <dbReference type="ARBA" id="ARBA00023134"/>
    </source>
</evidence>
<gene>
    <name evidence="16" type="ORF">RHS03_03165</name>
</gene>
<evidence type="ECO:0000256" key="9">
    <source>
        <dbReference type="ARBA" id="ARBA00022840"/>
    </source>
</evidence>
<dbReference type="Gene3D" id="3.10.330.10">
    <property type="match status" value="1"/>
</dbReference>
<sequence length="1543" mass="167868">MSSFFGRSGTPNQDPRAGSGGQYNSLPSGPRPGGARVPPPPAPRGAMPPQQGGQYDSYTSRAPPANYGGSGYPDEKRGGRDALMSSGRRGGQFAVVECPNTALALTNCLVVHPNDFSQKEHVLVKHDFPLTVIHDTTGQLRPGEVGATRVQRMWIGLSVQGDSVAVEPLNLESRGNDIYLGSLDLEVGLWNPKQAVDQQFSADDLSAGFAKAYNGLVFTPGQILAFDFHGITLKCIVTGLQVVELAAIQSKRGGDSNAGSSGPRTGILMPQTEVNFIKAGDSNLKIKSSARKPAANSIIAPNFKFEDMGIGGLDQEFGAIFRRAFASRVFPPGLVEKLGIQHVKGILLYGSPGTGKTLMARQIGKMLNAREPKIVNGPEILNKYVGASEENIRKLFADAEKEYKAKGEESGLHIIIFDELDAICKQRGSTNNGTGVGDSVVNQLLSKMDGVDQLNNILIIGMTNRKDMIDEALLRPGRLEVHMEISLPDEKGRLQILNIHTASMRKHGVLDSDVDLLDLASRTKNFSGAELNGLVKSATSFAMNRHVKVGTMAGISDDIENLRVNMADFDHALEEVHPAFGVAEEELAQVIQNGIIHFDQGVDATLRDGRLFVEQVRTSTRTPLVSLLLHGPPGAGKTAMAATIAQASQFPFIKLVSPDHMVGFSEPQKIAAITKVFQDSYRSPLSVIVVDNIERLLDWVPIGPRFSNGVLQALMVLMAKRPPAGKRLLVIATTTIRPMLTDMQMSEVFDAELRISPISTLSALSKVFEDVQLFGSSAEHREALNQLQIAGFGNDGKLNIGVKKVLSIVEMARQEPEDIAQRLVGAFVNFGLQDEMTMCHYVDQKDTGDEFPYVISWTSRWGKHDEVDGYSALVTFCHDTGTYAQGTSDINLGSRAVNHMIQLIPDPRLVGCSAHLISALCPVPLKRLRDTENILVRPPQPLIEPHRSRVSDNALAVHTPLNDLRCNIASEHNILRFTVPFPDDSTMATTAHQPSHFETVASDADMQLLDALTGPTVPRQAFRRREAPFDPLIYAAAVSTGPHVTRHHFHHDFFPADEAENCKIGSYVNCDVEDDSRPRYVSRQKPRRERLRELGVTEEGLAAIGIPEDAKLATSPSAVPSKRRRSSVLPSADPTPAIQVLQLQNPPLLPPATISGQAQSRPPVVVQCRARTRIPTPHGPAFLHIYHNNWDSKEHLAVVIDPAQLNQDEPMVLPPIRSQSLDAIWREGETEMERIVRGAYVGRLSANTVNPSTSASYSRHTPEGVPAPLIRIHSECFTGETIGSMRCDCGEQLDEAMRLIAQPVRIPSTGQTVPGRGAVVYMRQEGRGIGLLEKIRAYNLQDLGHDTVTANLLLGHGADERGYEIAAAILRDLGLGAESNEPGARGVRLLTNNPEKMEALEKEKIRVEQRVGMVPRSWKTHTHTGRGRARTITSKDNAEDSDDSFDEHQLRRSGATLIGGGAAHGVELERYLATKVQRMGHMLELPTSSSAQSPVSDAGLVPVSQAASDDEDGAEVMMKSVGSLPDLEFDSASYKSRSVSPDF</sequence>
<feature type="compositionally biased region" description="Low complexity" evidence="14">
    <location>
        <begin position="44"/>
        <end position="54"/>
    </location>
</feature>
<dbReference type="InterPro" id="IPR004201">
    <property type="entry name" value="Cdc48_dom2"/>
</dbReference>
<dbReference type="SUPFAM" id="SSF54585">
    <property type="entry name" value="Cdc48 domain 2-like"/>
    <property type="match status" value="1"/>
</dbReference>
<dbReference type="OrthoDB" id="9982946at2759"/>
<feature type="region of interest" description="Disordered" evidence="14">
    <location>
        <begin position="1419"/>
        <end position="1448"/>
    </location>
</feature>
<comment type="caution">
    <text evidence="16">The sequence shown here is derived from an EMBL/GenBank/DDBJ whole genome shotgun (WGS) entry which is preliminary data.</text>
</comment>
<evidence type="ECO:0000256" key="1">
    <source>
        <dbReference type="ARBA" id="ARBA00004496"/>
    </source>
</evidence>
<dbReference type="SUPFAM" id="SSF142695">
    <property type="entry name" value="RibA-like"/>
    <property type="match status" value="1"/>
</dbReference>
<dbReference type="InterPro" id="IPR041569">
    <property type="entry name" value="AAA_lid_3"/>
</dbReference>
<evidence type="ECO:0000256" key="8">
    <source>
        <dbReference type="ARBA" id="ARBA00022801"/>
    </source>
</evidence>
<dbReference type="Gene3D" id="3.40.50.10990">
    <property type="entry name" value="GTP cyclohydrolase II"/>
    <property type="match status" value="1"/>
</dbReference>
<proteinExistence type="inferred from homology"/>
<evidence type="ECO:0000256" key="2">
    <source>
        <dbReference type="ARBA" id="ARBA00006914"/>
    </source>
</evidence>
<dbReference type="PROSITE" id="PS00674">
    <property type="entry name" value="AAA"/>
    <property type="match status" value="1"/>
</dbReference>
<keyword evidence="8" id="KW-0378">Hydrolase</keyword>
<dbReference type="FunFam" id="3.40.50.300:FF:000187">
    <property type="entry name" value="Vesicular-fusion ATPase SEC18"/>
    <property type="match status" value="1"/>
</dbReference>
<dbReference type="NCBIfam" id="NF001591">
    <property type="entry name" value="PRK00393.1"/>
    <property type="match status" value="1"/>
</dbReference>
<evidence type="ECO:0000256" key="3">
    <source>
        <dbReference type="ARBA" id="ARBA00008131"/>
    </source>
</evidence>
<keyword evidence="4" id="KW-0813">Transport</keyword>
<dbReference type="PANTHER" id="PTHR23078">
    <property type="entry name" value="VESICULAR-FUSION PROTEIN NSF"/>
    <property type="match status" value="1"/>
</dbReference>
<evidence type="ECO:0000256" key="10">
    <source>
        <dbReference type="ARBA" id="ARBA00022927"/>
    </source>
</evidence>
<keyword evidence="7" id="KW-0547">Nucleotide-binding</keyword>
<dbReference type="EMBL" id="JACYCD010000048">
    <property type="protein sequence ID" value="KAF8709450.1"/>
    <property type="molecule type" value="Genomic_DNA"/>
</dbReference>
<dbReference type="Gene3D" id="3.40.50.300">
    <property type="entry name" value="P-loop containing nucleotide triphosphate hydrolases"/>
    <property type="match status" value="2"/>
</dbReference>
<keyword evidence="6" id="KW-0677">Repeat</keyword>
<accession>A0A8H7LWC0</accession>
<feature type="compositionally biased region" description="Basic residues" evidence="14">
    <location>
        <begin position="1419"/>
        <end position="1429"/>
    </location>
</feature>
<dbReference type="Pfam" id="PF17862">
    <property type="entry name" value="AAA_lid_3"/>
    <property type="match status" value="1"/>
</dbReference>
<evidence type="ECO:0000313" key="17">
    <source>
        <dbReference type="Proteomes" id="UP000602905"/>
    </source>
</evidence>
<dbReference type="SMART" id="SM00382">
    <property type="entry name" value="AAA"/>
    <property type="match status" value="2"/>
</dbReference>
<dbReference type="SUPFAM" id="SSF50692">
    <property type="entry name" value="ADC-like"/>
    <property type="match status" value="1"/>
</dbReference>
<evidence type="ECO:0000256" key="7">
    <source>
        <dbReference type="ARBA" id="ARBA00022741"/>
    </source>
</evidence>
<dbReference type="InterPro" id="IPR032677">
    <property type="entry name" value="GTP_cyclohydro_II"/>
</dbReference>
<dbReference type="PANTHER" id="PTHR23078:SF3">
    <property type="entry name" value="VESICLE-FUSING ATPASE"/>
    <property type="match status" value="1"/>
</dbReference>
<feature type="domain" description="AAA+ ATPase" evidence="15">
    <location>
        <begin position="623"/>
        <end position="759"/>
    </location>
</feature>
<dbReference type="GO" id="GO:0005795">
    <property type="term" value="C:Golgi stack"/>
    <property type="evidence" value="ECO:0007669"/>
    <property type="project" value="TreeGrafter"/>
</dbReference>
<dbReference type="Pfam" id="PF02933">
    <property type="entry name" value="CDC48_2"/>
    <property type="match status" value="1"/>
</dbReference>
<dbReference type="Pfam" id="PF00004">
    <property type="entry name" value="AAA"/>
    <property type="match status" value="2"/>
</dbReference>
<organism evidence="16 17">
    <name type="scientific">Rhizoctonia solani</name>
    <dbReference type="NCBI Taxonomy" id="456999"/>
    <lineage>
        <taxon>Eukaryota</taxon>
        <taxon>Fungi</taxon>
        <taxon>Dikarya</taxon>
        <taxon>Basidiomycota</taxon>
        <taxon>Agaricomycotina</taxon>
        <taxon>Agaricomycetes</taxon>
        <taxon>Cantharellales</taxon>
        <taxon>Ceratobasidiaceae</taxon>
        <taxon>Rhizoctonia</taxon>
    </lineage>
</organism>
<feature type="region of interest" description="Disordered" evidence="14">
    <location>
        <begin position="1486"/>
        <end position="1519"/>
    </location>
</feature>
<feature type="domain" description="AAA+ ATPase" evidence="15">
    <location>
        <begin position="342"/>
        <end position="489"/>
    </location>
</feature>
<dbReference type="GO" id="GO:0043001">
    <property type="term" value="P:Golgi to plasma membrane protein transport"/>
    <property type="evidence" value="ECO:0007669"/>
    <property type="project" value="TreeGrafter"/>
</dbReference>
<evidence type="ECO:0000256" key="13">
    <source>
        <dbReference type="ARBA" id="ARBA00068637"/>
    </source>
</evidence>
<dbReference type="CDD" id="cd19504">
    <property type="entry name" value="RecA-like_NSF-SEC18_r1-like"/>
    <property type="match status" value="1"/>
</dbReference>
<feature type="non-terminal residue" evidence="16">
    <location>
        <position position="1543"/>
    </location>
</feature>
<dbReference type="CDD" id="cd00009">
    <property type="entry name" value="AAA"/>
    <property type="match status" value="1"/>
</dbReference>
<comment type="similarity">
    <text evidence="2">Belongs to the AAA ATPase family.</text>
</comment>
<dbReference type="Proteomes" id="UP000602905">
    <property type="component" value="Unassembled WGS sequence"/>
</dbReference>